<evidence type="ECO:0000256" key="5">
    <source>
        <dbReference type="ARBA" id="ARBA00022723"/>
    </source>
</evidence>
<evidence type="ECO:0000259" key="9">
    <source>
        <dbReference type="PROSITE" id="PS01033"/>
    </source>
</evidence>
<keyword evidence="2" id="KW-0813">Transport</keyword>
<keyword evidence="7" id="KW-0944">Nitration</keyword>
<comment type="caution">
    <text evidence="10">The sequence shown here is derived from an EMBL/GenBank/DDBJ whole genome shotgun (WGS) entry which is preliminary data.</text>
</comment>
<dbReference type="GO" id="GO:0020037">
    <property type="term" value="F:heme binding"/>
    <property type="evidence" value="ECO:0007669"/>
    <property type="project" value="InterPro"/>
</dbReference>
<dbReference type="Gene3D" id="1.10.490.10">
    <property type="entry name" value="Globins"/>
    <property type="match status" value="1"/>
</dbReference>
<dbReference type="Pfam" id="PF00042">
    <property type="entry name" value="Globin"/>
    <property type="match status" value="1"/>
</dbReference>
<protein>
    <recommendedName>
        <fullName evidence="9">Globin domain-containing protein</fullName>
    </recommendedName>
</protein>
<evidence type="ECO:0000256" key="2">
    <source>
        <dbReference type="ARBA" id="ARBA00022448"/>
    </source>
</evidence>
<dbReference type="GO" id="GO:0046872">
    <property type="term" value="F:metal ion binding"/>
    <property type="evidence" value="ECO:0007669"/>
    <property type="project" value="UniProtKB-KW"/>
</dbReference>
<evidence type="ECO:0000256" key="3">
    <source>
        <dbReference type="ARBA" id="ARBA00022617"/>
    </source>
</evidence>
<dbReference type="PANTHER" id="PTHR22924:SF92">
    <property type="entry name" value="NON-SYMBIOTIC HEMOGLOBIN 2"/>
    <property type="match status" value="1"/>
</dbReference>
<comment type="similarity">
    <text evidence="1">Belongs to the plant globin family.</text>
</comment>
<dbReference type="AlphaFoldDB" id="A0AAN9FGI8"/>
<evidence type="ECO:0000256" key="8">
    <source>
        <dbReference type="ARBA" id="ARBA00023231"/>
    </source>
</evidence>
<dbReference type="InterPro" id="IPR012292">
    <property type="entry name" value="Globin/Proto"/>
</dbReference>
<dbReference type="GO" id="GO:0019825">
    <property type="term" value="F:oxygen binding"/>
    <property type="evidence" value="ECO:0007669"/>
    <property type="project" value="InterPro"/>
</dbReference>
<keyword evidence="8" id="KW-0535">Nitrogen fixation</keyword>
<evidence type="ECO:0000256" key="4">
    <source>
        <dbReference type="ARBA" id="ARBA00022621"/>
    </source>
</evidence>
<name>A0AAN9FGI8_CROPI</name>
<evidence type="ECO:0000313" key="11">
    <source>
        <dbReference type="Proteomes" id="UP001372338"/>
    </source>
</evidence>
<dbReference type="Proteomes" id="UP001372338">
    <property type="component" value="Unassembled WGS sequence"/>
</dbReference>
<dbReference type="PANTHER" id="PTHR22924">
    <property type="entry name" value="LEGHEMOGLOBIN-RELATED"/>
    <property type="match status" value="1"/>
</dbReference>
<keyword evidence="11" id="KW-1185">Reference proteome</keyword>
<keyword evidence="6" id="KW-0408">Iron</keyword>
<dbReference type="GO" id="GO:0005344">
    <property type="term" value="F:oxygen carrier activity"/>
    <property type="evidence" value="ECO:0007669"/>
    <property type="project" value="UniProtKB-KW"/>
</dbReference>
<keyword evidence="4" id="KW-0561">Oxygen transport</keyword>
<accession>A0AAN9FGI8</accession>
<gene>
    <name evidence="10" type="ORF">RIF29_16043</name>
</gene>
<organism evidence="10 11">
    <name type="scientific">Crotalaria pallida</name>
    <name type="common">Smooth rattlebox</name>
    <name type="synonym">Crotalaria striata</name>
    <dbReference type="NCBI Taxonomy" id="3830"/>
    <lineage>
        <taxon>Eukaryota</taxon>
        <taxon>Viridiplantae</taxon>
        <taxon>Streptophyta</taxon>
        <taxon>Embryophyta</taxon>
        <taxon>Tracheophyta</taxon>
        <taxon>Spermatophyta</taxon>
        <taxon>Magnoliopsida</taxon>
        <taxon>eudicotyledons</taxon>
        <taxon>Gunneridae</taxon>
        <taxon>Pentapetalae</taxon>
        <taxon>rosids</taxon>
        <taxon>fabids</taxon>
        <taxon>Fabales</taxon>
        <taxon>Fabaceae</taxon>
        <taxon>Papilionoideae</taxon>
        <taxon>50 kb inversion clade</taxon>
        <taxon>genistoids sensu lato</taxon>
        <taxon>core genistoids</taxon>
        <taxon>Crotalarieae</taxon>
        <taxon>Crotalaria</taxon>
    </lineage>
</organism>
<dbReference type="InterPro" id="IPR000971">
    <property type="entry name" value="Globin"/>
</dbReference>
<evidence type="ECO:0000313" key="10">
    <source>
        <dbReference type="EMBL" id="KAK7274941.1"/>
    </source>
</evidence>
<dbReference type="PRINTS" id="PR00188">
    <property type="entry name" value="PLANTGLOBIN"/>
</dbReference>
<sequence length="156" mass="17428">MVAFSEQQAVLVKSSWEEFNSNIPKYTHRFFTLVVEIAPATKDLFSFLKGSNEVPQNNPDLQQAHGVKFFKLVYEAAIQLQDKGEVATDATLKNLGAVHVAKGVIEPYFEVVKKALLETIKEVVGNKWTDELGNAWVVAYDELAIVIKKEMKNATA</sequence>
<dbReference type="EMBL" id="JAYWIO010000003">
    <property type="protein sequence ID" value="KAK7274941.1"/>
    <property type="molecule type" value="Genomic_DNA"/>
</dbReference>
<evidence type="ECO:0000256" key="7">
    <source>
        <dbReference type="ARBA" id="ARBA00023074"/>
    </source>
</evidence>
<proteinExistence type="inferred from homology"/>
<dbReference type="SUPFAM" id="SSF46458">
    <property type="entry name" value="Globin-like"/>
    <property type="match status" value="1"/>
</dbReference>
<dbReference type="PROSITE" id="PS01033">
    <property type="entry name" value="GLOBIN"/>
    <property type="match status" value="1"/>
</dbReference>
<feature type="domain" description="Globin" evidence="9">
    <location>
        <begin position="3"/>
        <end position="152"/>
    </location>
</feature>
<keyword evidence="3" id="KW-0349">Heme</keyword>
<evidence type="ECO:0000256" key="1">
    <source>
        <dbReference type="ARBA" id="ARBA00007609"/>
    </source>
</evidence>
<reference evidence="10 11" key="1">
    <citation type="submission" date="2024-01" db="EMBL/GenBank/DDBJ databases">
        <title>The genomes of 5 underutilized Papilionoideae crops provide insights into root nodulation and disease resistanc.</title>
        <authorList>
            <person name="Yuan L."/>
        </authorList>
    </citation>
    <scope>NUCLEOTIDE SEQUENCE [LARGE SCALE GENOMIC DNA]</scope>
    <source>
        <strain evidence="10">ZHUSHIDOU_FW_LH</strain>
        <tissue evidence="10">Leaf</tissue>
    </source>
</reference>
<dbReference type="InterPro" id="IPR009050">
    <property type="entry name" value="Globin-like_sf"/>
</dbReference>
<evidence type="ECO:0000256" key="6">
    <source>
        <dbReference type="ARBA" id="ARBA00023004"/>
    </source>
</evidence>
<dbReference type="InterPro" id="IPR001032">
    <property type="entry name" value="Leghaemoglobin-like"/>
</dbReference>
<keyword evidence="5" id="KW-0479">Metal-binding</keyword>